<keyword evidence="5 10" id="KW-0819">tRNA processing</keyword>
<evidence type="ECO:0000256" key="6">
    <source>
        <dbReference type="ARBA" id="ARBA00022741"/>
    </source>
</evidence>
<dbReference type="InterPro" id="IPR027417">
    <property type="entry name" value="P-loop_NTPase"/>
</dbReference>
<evidence type="ECO:0000256" key="11">
    <source>
        <dbReference type="RuleBase" id="RU003783"/>
    </source>
</evidence>
<feature type="binding site" evidence="10">
    <location>
        <begin position="14"/>
        <end position="19"/>
    </location>
    <ligand>
        <name>substrate</name>
    </ligand>
</feature>
<dbReference type="Pfam" id="PF01715">
    <property type="entry name" value="IPPT"/>
    <property type="match status" value="1"/>
</dbReference>
<dbReference type="FunFam" id="1.10.20.140:FF:000001">
    <property type="entry name" value="tRNA dimethylallyltransferase"/>
    <property type="match status" value="1"/>
</dbReference>
<sequence length="317" mass="35415">MNHTPDCLVICGPTASGKTALAVALAQILNGEVVSADSMQVYRGMDIGTAKPTAEEMQGVPHHMLDVADPWENFSVGRYVSQAIPVMDDILARGKLPIVAGGTGLYIDHLMAGREFAPFAPDTAGVRQQLQQQAREEGLEPLRDKLAQVDPESAQRLHPNDEKRIIRALEVYLTTGTTISQHNRESQAIPPRYHPLTIGLDFQERPHLWQRIDRRVDVMMEQGLEDEVRRLLDAGIPPTCTAMQAIGYKEIISALQQGRPVEEGAEEVKLRSRQYAKRQLTWFRRNPNTHWIRWGENPNFSQAVASSTELAHAHGLQ</sequence>
<comment type="function">
    <text evidence="2 10 12">Catalyzes the transfer of a dimethylallyl group onto the adenine at position 37 in tRNAs that read codons beginning with uridine, leading to the formation of N6-(dimethylallyl)adenosine (i(6)A).</text>
</comment>
<comment type="similarity">
    <text evidence="3 10 13">Belongs to the IPP transferase family.</text>
</comment>
<dbReference type="NCBIfam" id="TIGR00174">
    <property type="entry name" value="miaA"/>
    <property type="match status" value="1"/>
</dbReference>
<evidence type="ECO:0000256" key="5">
    <source>
        <dbReference type="ARBA" id="ARBA00022694"/>
    </source>
</evidence>
<dbReference type="Gene3D" id="3.40.50.300">
    <property type="entry name" value="P-loop containing nucleotide triphosphate hydrolases"/>
    <property type="match status" value="1"/>
</dbReference>
<comment type="caution">
    <text evidence="10">Lacks conserved residue(s) required for the propagation of feature annotation.</text>
</comment>
<dbReference type="GO" id="GO:0052381">
    <property type="term" value="F:tRNA dimethylallyltransferase activity"/>
    <property type="evidence" value="ECO:0007669"/>
    <property type="project" value="UniProtKB-UniRule"/>
</dbReference>
<dbReference type="PANTHER" id="PTHR11088">
    <property type="entry name" value="TRNA DIMETHYLALLYLTRANSFERASE"/>
    <property type="match status" value="1"/>
</dbReference>
<comment type="cofactor">
    <cofactor evidence="1 10">
        <name>Mg(2+)</name>
        <dbReference type="ChEBI" id="CHEBI:18420"/>
    </cofactor>
</comment>
<accession>A0A9D1CHH9</accession>
<dbReference type="AlphaFoldDB" id="A0A9D1CHH9"/>
<reference evidence="14" key="1">
    <citation type="submission" date="2020-10" db="EMBL/GenBank/DDBJ databases">
        <authorList>
            <person name="Gilroy R."/>
        </authorList>
    </citation>
    <scope>NUCLEOTIDE SEQUENCE</scope>
    <source>
        <strain evidence="14">ChiGjej2B2-12916</strain>
    </source>
</reference>
<dbReference type="HAMAP" id="MF_00185">
    <property type="entry name" value="IPP_trans"/>
    <property type="match status" value="1"/>
</dbReference>
<evidence type="ECO:0000256" key="3">
    <source>
        <dbReference type="ARBA" id="ARBA00005842"/>
    </source>
</evidence>
<dbReference type="InterPro" id="IPR039657">
    <property type="entry name" value="Dimethylallyltransferase"/>
</dbReference>
<evidence type="ECO:0000256" key="13">
    <source>
        <dbReference type="RuleBase" id="RU003785"/>
    </source>
</evidence>
<evidence type="ECO:0000256" key="8">
    <source>
        <dbReference type="ARBA" id="ARBA00022842"/>
    </source>
</evidence>
<dbReference type="SUPFAM" id="SSF52540">
    <property type="entry name" value="P-loop containing nucleoside triphosphate hydrolases"/>
    <property type="match status" value="1"/>
</dbReference>
<keyword evidence="8 10" id="KW-0460">Magnesium</keyword>
<reference evidence="14" key="2">
    <citation type="journal article" date="2021" name="PeerJ">
        <title>Extensive microbial diversity within the chicken gut microbiome revealed by metagenomics and culture.</title>
        <authorList>
            <person name="Gilroy R."/>
            <person name="Ravi A."/>
            <person name="Getino M."/>
            <person name="Pursley I."/>
            <person name="Horton D.L."/>
            <person name="Alikhan N.F."/>
            <person name="Baker D."/>
            <person name="Gharbi K."/>
            <person name="Hall N."/>
            <person name="Watson M."/>
            <person name="Adriaenssens E.M."/>
            <person name="Foster-Nyarko E."/>
            <person name="Jarju S."/>
            <person name="Secka A."/>
            <person name="Antonio M."/>
            <person name="Oren A."/>
            <person name="Chaudhuri R.R."/>
            <person name="La Ragione R."/>
            <person name="Hildebrand F."/>
            <person name="Pallen M.J."/>
        </authorList>
    </citation>
    <scope>NUCLEOTIDE SEQUENCE</scope>
    <source>
        <strain evidence="14">ChiGjej2B2-12916</strain>
    </source>
</reference>
<feature type="site" description="Interaction with substrate tRNA" evidence="10">
    <location>
        <position position="127"/>
    </location>
</feature>
<evidence type="ECO:0000313" key="15">
    <source>
        <dbReference type="Proteomes" id="UP000886879"/>
    </source>
</evidence>
<keyword evidence="4 10" id="KW-0808">Transferase</keyword>
<keyword evidence="6 10" id="KW-0547">Nucleotide-binding</keyword>
<organism evidence="14 15">
    <name type="scientific">Candidatus Enterenecus faecium</name>
    <dbReference type="NCBI Taxonomy" id="2840780"/>
    <lineage>
        <taxon>Bacteria</taxon>
        <taxon>Bacillati</taxon>
        <taxon>Bacillota</taxon>
        <taxon>Clostridia</taxon>
        <taxon>Eubacteriales</taxon>
        <taxon>Candidatus Enterenecus</taxon>
    </lineage>
</organism>
<evidence type="ECO:0000256" key="4">
    <source>
        <dbReference type="ARBA" id="ARBA00022679"/>
    </source>
</evidence>
<dbReference type="EC" id="2.5.1.75" evidence="10"/>
<evidence type="ECO:0000256" key="1">
    <source>
        <dbReference type="ARBA" id="ARBA00001946"/>
    </source>
</evidence>
<dbReference type="Gene3D" id="1.10.20.140">
    <property type="match status" value="1"/>
</dbReference>
<gene>
    <name evidence="10 14" type="primary">miaA</name>
    <name evidence="14" type="ORF">IAD31_03440</name>
</gene>
<dbReference type="GO" id="GO:0006400">
    <property type="term" value="P:tRNA modification"/>
    <property type="evidence" value="ECO:0007669"/>
    <property type="project" value="TreeGrafter"/>
</dbReference>
<feature type="region of interest" description="Interaction with substrate tRNA" evidence="10">
    <location>
        <begin position="37"/>
        <end position="40"/>
    </location>
</feature>
<dbReference type="Proteomes" id="UP000886879">
    <property type="component" value="Unassembled WGS sequence"/>
</dbReference>
<keyword evidence="7 10" id="KW-0067">ATP-binding</keyword>
<dbReference type="EMBL" id="DVFO01000032">
    <property type="protein sequence ID" value="HIQ60634.1"/>
    <property type="molecule type" value="Genomic_DNA"/>
</dbReference>
<feature type="site" description="Interaction with substrate tRNA" evidence="10">
    <location>
        <position position="103"/>
    </location>
</feature>
<proteinExistence type="inferred from homology"/>
<feature type="binding site" evidence="10">
    <location>
        <begin position="12"/>
        <end position="19"/>
    </location>
    <ligand>
        <name>ATP</name>
        <dbReference type="ChEBI" id="CHEBI:30616"/>
    </ligand>
</feature>
<evidence type="ECO:0000256" key="10">
    <source>
        <dbReference type="HAMAP-Rule" id="MF_00185"/>
    </source>
</evidence>
<evidence type="ECO:0000256" key="12">
    <source>
        <dbReference type="RuleBase" id="RU003784"/>
    </source>
</evidence>
<dbReference type="GO" id="GO:0005524">
    <property type="term" value="F:ATP binding"/>
    <property type="evidence" value="ECO:0007669"/>
    <property type="project" value="UniProtKB-UniRule"/>
</dbReference>
<evidence type="ECO:0000256" key="7">
    <source>
        <dbReference type="ARBA" id="ARBA00022840"/>
    </source>
</evidence>
<comment type="caution">
    <text evidence="14">The sequence shown here is derived from an EMBL/GenBank/DDBJ whole genome shotgun (WGS) entry which is preliminary data.</text>
</comment>
<name>A0A9D1CHH9_9FIRM</name>
<comment type="catalytic activity">
    <reaction evidence="9 10 11">
        <text>adenosine(37) in tRNA + dimethylallyl diphosphate = N(6)-dimethylallyladenosine(37) in tRNA + diphosphate</text>
        <dbReference type="Rhea" id="RHEA:26482"/>
        <dbReference type="Rhea" id="RHEA-COMP:10162"/>
        <dbReference type="Rhea" id="RHEA-COMP:10375"/>
        <dbReference type="ChEBI" id="CHEBI:33019"/>
        <dbReference type="ChEBI" id="CHEBI:57623"/>
        <dbReference type="ChEBI" id="CHEBI:74411"/>
        <dbReference type="ChEBI" id="CHEBI:74415"/>
        <dbReference type="EC" id="2.5.1.75"/>
    </reaction>
</comment>
<dbReference type="PANTHER" id="PTHR11088:SF60">
    <property type="entry name" value="TRNA DIMETHYLALLYLTRANSFERASE"/>
    <property type="match status" value="1"/>
</dbReference>
<evidence type="ECO:0000256" key="2">
    <source>
        <dbReference type="ARBA" id="ARBA00003213"/>
    </source>
</evidence>
<protein>
    <recommendedName>
        <fullName evidence="10">tRNA dimethylallyltransferase</fullName>
        <ecNumber evidence="10">2.5.1.75</ecNumber>
    </recommendedName>
    <alternativeName>
        <fullName evidence="10">Dimethylallyl diphosphate:tRNA dimethylallyltransferase</fullName>
        <shortName evidence="10">DMAPP:tRNA dimethylallyltransferase</shortName>
        <shortName evidence="10">DMATase</shortName>
    </alternativeName>
    <alternativeName>
        <fullName evidence="10">Isopentenyl-diphosphate:tRNA isopentenyltransferase</fullName>
        <shortName evidence="10">IPP transferase</shortName>
        <shortName evidence="10">IPPT</shortName>
        <shortName evidence="10">IPTase</shortName>
    </alternativeName>
</protein>
<evidence type="ECO:0000313" key="14">
    <source>
        <dbReference type="EMBL" id="HIQ60634.1"/>
    </source>
</evidence>
<comment type="subunit">
    <text evidence="10">Monomer.</text>
</comment>
<evidence type="ECO:0000256" key="9">
    <source>
        <dbReference type="ARBA" id="ARBA00049563"/>
    </source>
</evidence>
<dbReference type="InterPro" id="IPR018022">
    <property type="entry name" value="IPT"/>
</dbReference>